<dbReference type="GO" id="GO:0003700">
    <property type="term" value="F:DNA-binding transcription factor activity"/>
    <property type="evidence" value="ECO:0007669"/>
    <property type="project" value="InterPro"/>
</dbReference>
<evidence type="ECO:0000313" key="4">
    <source>
        <dbReference type="EMBL" id="MBA2896295.1"/>
    </source>
</evidence>
<dbReference type="GO" id="GO:0003677">
    <property type="term" value="F:DNA binding"/>
    <property type="evidence" value="ECO:0007669"/>
    <property type="project" value="UniProtKB-KW"/>
</dbReference>
<dbReference type="EMBL" id="JACDUR010000008">
    <property type="protein sequence ID" value="MBA2896295.1"/>
    <property type="molecule type" value="Genomic_DNA"/>
</dbReference>
<reference evidence="4 5" key="1">
    <citation type="submission" date="2020-07" db="EMBL/GenBank/DDBJ databases">
        <title>Genomic Encyclopedia of Type Strains, Phase IV (KMG-IV): sequencing the most valuable type-strain genomes for metagenomic binning, comparative biology and taxonomic classification.</title>
        <authorList>
            <person name="Goeker M."/>
        </authorList>
    </citation>
    <scope>NUCLEOTIDE SEQUENCE [LARGE SCALE GENOMIC DNA]</scope>
    <source>
        <strain evidence="4 5">DSM 45533</strain>
    </source>
</reference>
<evidence type="ECO:0000313" key="5">
    <source>
        <dbReference type="Proteomes" id="UP000530928"/>
    </source>
</evidence>
<dbReference type="PRINTS" id="PR00040">
    <property type="entry name" value="HTHMERR"/>
</dbReference>
<organism evidence="4 5">
    <name type="scientific">Nonomuraea soli</name>
    <dbReference type="NCBI Taxonomy" id="1032476"/>
    <lineage>
        <taxon>Bacteria</taxon>
        <taxon>Bacillati</taxon>
        <taxon>Actinomycetota</taxon>
        <taxon>Actinomycetes</taxon>
        <taxon>Streptosporangiales</taxon>
        <taxon>Streptosporangiaceae</taxon>
        <taxon>Nonomuraea</taxon>
    </lineage>
</organism>
<dbReference type="SMART" id="SM00422">
    <property type="entry name" value="HTH_MERR"/>
    <property type="match status" value="1"/>
</dbReference>
<dbReference type="AlphaFoldDB" id="A0A7W0CS74"/>
<evidence type="ECO:0000256" key="1">
    <source>
        <dbReference type="ARBA" id="ARBA00023125"/>
    </source>
</evidence>
<keyword evidence="5" id="KW-1185">Reference proteome</keyword>
<dbReference type="SUPFAM" id="SSF46955">
    <property type="entry name" value="Putative DNA-binding domain"/>
    <property type="match status" value="1"/>
</dbReference>
<dbReference type="RefSeq" id="WP_181614994.1">
    <property type="nucleotide sequence ID" value="NZ_BAABAM010000007.1"/>
</dbReference>
<dbReference type="PANTHER" id="PTHR30204:SF97">
    <property type="entry name" value="MERR FAMILY REGULATORY PROTEIN"/>
    <property type="match status" value="1"/>
</dbReference>
<evidence type="ECO:0000259" key="3">
    <source>
        <dbReference type="PROSITE" id="PS50937"/>
    </source>
</evidence>
<feature type="region of interest" description="Disordered" evidence="2">
    <location>
        <begin position="134"/>
        <end position="171"/>
    </location>
</feature>
<comment type="caution">
    <text evidence="4">The sequence shown here is derived from an EMBL/GenBank/DDBJ whole genome shotgun (WGS) entry which is preliminary data.</text>
</comment>
<dbReference type="InterPro" id="IPR009061">
    <property type="entry name" value="DNA-bd_dom_put_sf"/>
</dbReference>
<sequence>MDLIPIGEAARRLEVSASALRYYDELGLVPPAARAGGRRMYGRRELRRVAFLRIAQRLGLSLDTAGAVLDSPAPRRRSSIDEQIGQLDELIARASQAREFLVHARDCPAEHPARDCPTMTGALDALVDGRTTVDRLAGEAAAPTGLPTGLPSRSPSRSPTGMPSRSPTSSS</sequence>
<dbReference type="InterPro" id="IPR000551">
    <property type="entry name" value="MerR-type_HTH_dom"/>
</dbReference>
<gene>
    <name evidence="4" type="ORF">HNR30_007686</name>
</gene>
<dbReference type="PROSITE" id="PS50937">
    <property type="entry name" value="HTH_MERR_2"/>
    <property type="match status" value="1"/>
</dbReference>
<evidence type="ECO:0000256" key="2">
    <source>
        <dbReference type="SAM" id="MobiDB-lite"/>
    </source>
</evidence>
<dbReference type="Pfam" id="PF13411">
    <property type="entry name" value="MerR_1"/>
    <property type="match status" value="1"/>
</dbReference>
<dbReference type="PROSITE" id="PS00552">
    <property type="entry name" value="HTH_MERR_1"/>
    <property type="match status" value="1"/>
</dbReference>
<feature type="domain" description="HTH merR-type" evidence="3">
    <location>
        <begin position="3"/>
        <end position="71"/>
    </location>
</feature>
<dbReference type="Proteomes" id="UP000530928">
    <property type="component" value="Unassembled WGS sequence"/>
</dbReference>
<name>A0A7W0CS74_9ACTN</name>
<dbReference type="Gene3D" id="1.10.1660.10">
    <property type="match status" value="1"/>
</dbReference>
<protein>
    <submittedName>
        <fullName evidence="4">DNA-binding transcriptional MerR regulator</fullName>
    </submittedName>
</protein>
<dbReference type="InterPro" id="IPR047057">
    <property type="entry name" value="MerR_fam"/>
</dbReference>
<dbReference type="PANTHER" id="PTHR30204">
    <property type="entry name" value="REDOX-CYCLING DRUG-SENSING TRANSCRIPTIONAL ACTIVATOR SOXR"/>
    <property type="match status" value="1"/>
</dbReference>
<accession>A0A7W0CS74</accession>
<proteinExistence type="predicted"/>
<feature type="compositionally biased region" description="Polar residues" evidence="2">
    <location>
        <begin position="151"/>
        <end position="171"/>
    </location>
</feature>
<keyword evidence="1 4" id="KW-0238">DNA-binding</keyword>